<feature type="compositionally biased region" description="Basic and acidic residues" evidence="1">
    <location>
        <begin position="96"/>
        <end position="105"/>
    </location>
</feature>
<evidence type="ECO:0000313" key="2">
    <source>
        <dbReference type="EMBL" id="USW54092.1"/>
    </source>
</evidence>
<protein>
    <submittedName>
        <fullName evidence="2">Uncharacterized protein</fullName>
    </submittedName>
</protein>
<organism evidence="2 3">
    <name type="scientific">Septoria linicola</name>
    <dbReference type="NCBI Taxonomy" id="215465"/>
    <lineage>
        <taxon>Eukaryota</taxon>
        <taxon>Fungi</taxon>
        <taxon>Dikarya</taxon>
        <taxon>Ascomycota</taxon>
        <taxon>Pezizomycotina</taxon>
        <taxon>Dothideomycetes</taxon>
        <taxon>Dothideomycetidae</taxon>
        <taxon>Mycosphaerellales</taxon>
        <taxon>Mycosphaerellaceae</taxon>
        <taxon>Septoria</taxon>
    </lineage>
</organism>
<feature type="region of interest" description="Disordered" evidence="1">
    <location>
        <begin position="83"/>
        <end position="129"/>
    </location>
</feature>
<sequence length="129" mass="15330">MAMWRQEARASKSMMHIRAAYILRLQGRDVDAAFLDQHAEACDRRTWQYRFVDCRKHRDDPKLEQLHRESPHVQEIWDAFAREEAESTKPSQIQARELDRREPRARPSFPPHASGTKVFRFSPSIEKRS</sequence>
<dbReference type="Proteomes" id="UP001056384">
    <property type="component" value="Chromosome 6"/>
</dbReference>
<gene>
    <name evidence="2" type="ORF">Slin15195_G074110</name>
</gene>
<dbReference type="AlphaFoldDB" id="A0A9Q9EL80"/>
<reference evidence="2" key="1">
    <citation type="submission" date="2022-06" db="EMBL/GenBank/DDBJ databases">
        <title>Complete genome sequences of two strains of the flax pathogen Septoria linicola.</title>
        <authorList>
            <person name="Lapalu N."/>
            <person name="Simon A."/>
            <person name="Demenou B."/>
            <person name="Paumier D."/>
            <person name="Guillot M.-P."/>
            <person name="Gout L."/>
            <person name="Valade R."/>
        </authorList>
    </citation>
    <scope>NUCLEOTIDE SEQUENCE</scope>
    <source>
        <strain evidence="2">SE15195</strain>
    </source>
</reference>
<accession>A0A9Q9EL80</accession>
<dbReference type="EMBL" id="CP099423">
    <property type="protein sequence ID" value="USW54092.1"/>
    <property type="molecule type" value="Genomic_DNA"/>
</dbReference>
<keyword evidence="3" id="KW-1185">Reference proteome</keyword>
<proteinExistence type="predicted"/>
<evidence type="ECO:0000313" key="3">
    <source>
        <dbReference type="Proteomes" id="UP001056384"/>
    </source>
</evidence>
<evidence type="ECO:0000256" key="1">
    <source>
        <dbReference type="SAM" id="MobiDB-lite"/>
    </source>
</evidence>
<name>A0A9Q9EL80_9PEZI</name>